<evidence type="ECO:0000256" key="2">
    <source>
        <dbReference type="ARBA" id="ARBA00022670"/>
    </source>
</evidence>
<keyword evidence="6" id="KW-0482">Metalloprotease</keyword>
<dbReference type="PROSITE" id="PS01302">
    <property type="entry name" value="UPF0758"/>
    <property type="match status" value="1"/>
</dbReference>
<dbReference type="InterPro" id="IPR025657">
    <property type="entry name" value="RadC_JAB"/>
</dbReference>
<dbReference type="CDD" id="cd08071">
    <property type="entry name" value="MPN_DUF2466"/>
    <property type="match status" value="1"/>
</dbReference>
<name>A0A081NW99_9BACL</name>
<dbReference type="PANTHER" id="PTHR30471">
    <property type="entry name" value="DNA REPAIR PROTEIN RADC"/>
    <property type="match status" value="1"/>
</dbReference>
<evidence type="ECO:0000256" key="3">
    <source>
        <dbReference type="ARBA" id="ARBA00022723"/>
    </source>
</evidence>
<dbReference type="PROSITE" id="PS50249">
    <property type="entry name" value="MPN"/>
    <property type="match status" value="1"/>
</dbReference>
<comment type="caution">
    <text evidence="8">The sequence shown here is derived from an EMBL/GenBank/DDBJ whole genome shotgun (WGS) entry which is preliminary data.</text>
</comment>
<organism evidence="8 9">
    <name type="scientific">Paenibacillus tyrfis</name>
    <dbReference type="NCBI Taxonomy" id="1501230"/>
    <lineage>
        <taxon>Bacteria</taxon>
        <taxon>Bacillati</taxon>
        <taxon>Bacillota</taxon>
        <taxon>Bacilli</taxon>
        <taxon>Bacillales</taxon>
        <taxon>Paenibacillaceae</taxon>
        <taxon>Paenibacillus</taxon>
    </lineage>
</organism>
<reference evidence="8 9" key="1">
    <citation type="submission" date="2014-06" db="EMBL/GenBank/DDBJ databases">
        <title>Draft genome sequence of Paenibacillus sp. MSt1.</title>
        <authorList>
            <person name="Aw Y.K."/>
            <person name="Ong K.S."/>
            <person name="Gan H.M."/>
            <person name="Lee S.M."/>
        </authorList>
    </citation>
    <scope>NUCLEOTIDE SEQUENCE [LARGE SCALE GENOMIC DNA]</scope>
    <source>
        <strain evidence="8 9">MSt1</strain>
    </source>
</reference>
<keyword evidence="5" id="KW-0862">Zinc</keyword>
<evidence type="ECO:0000313" key="8">
    <source>
        <dbReference type="EMBL" id="KEQ22722.1"/>
    </source>
</evidence>
<evidence type="ECO:0000256" key="1">
    <source>
        <dbReference type="ARBA" id="ARBA00010243"/>
    </source>
</evidence>
<evidence type="ECO:0000256" key="6">
    <source>
        <dbReference type="ARBA" id="ARBA00023049"/>
    </source>
</evidence>
<dbReference type="Pfam" id="PF04002">
    <property type="entry name" value="RadC"/>
    <property type="match status" value="1"/>
</dbReference>
<dbReference type="RefSeq" id="WP_036690437.1">
    <property type="nucleotide sequence ID" value="NZ_JNVM01000032.1"/>
</dbReference>
<accession>A0A081NW99</accession>
<sequence>MERINFYSVKQVKEKSGLYHLNSKKISSPEDANQIIQTVLDLNNEAVEKFGILTLDSRNVVAGIHVLAIGTLNAVLIHPREVFKAAILNNAASIVLFHNHPSGDPMPSEEDIEITQRIVEAGNLMMIEVLDHIITGDGKYCSMAEQGLLNRGQSEPEK</sequence>
<evidence type="ECO:0000256" key="5">
    <source>
        <dbReference type="ARBA" id="ARBA00022833"/>
    </source>
</evidence>
<dbReference type="Proteomes" id="UP000028123">
    <property type="component" value="Unassembled WGS sequence"/>
</dbReference>
<proteinExistence type="inferred from homology"/>
<keyword evidence="3" id="KW-0479">Metal-binding</keyword>
<dbReference type="GO" id="GO:0046872">
    <property type="term" value="F:metal ion binding"/>
    <property type="evidence" value="ECO:0007669"/>
    <property type="project" value="UniProtKB-KW"/>
</dbReference>
<keyword evidence="4" id="KW-0378">Hydrolase</keyword>
<feature type="domain" description="MPN" evidence="7">
    <location>
        <begin position="25"/>
        <end position="149"/>
    </location>
</feature>
<keyword evidence="2" id="KW-0645">Protease</keyword>
<protein>
    <submittedName>
        <fullName evidence="8">DNA repair protein RadC</fullName>
    </submittedName>
</protein>
<dbReference type="InterPro" id="IPR001405">
    <property type="entry name" value="UPF0758"/>
</dbReference>
<dbReference type="SUPFAM" id="SSF102712">
    <property type="entry name" value="JAB1/MPN domain"/>
    <property type="match status" value="1"/>
</dbReference>
<dbReference type="InterPro" id="IPR020891">
    <property type="entry name" value="UPF0758_CS"/>
</dbReference>
<gene>
    <name evidence="8" type="ORF">ET33_21620</name>
</gene>
<dbReference type="AlphaFoldDB" id="A0A081NW99"/>
<dbReference type="eggNOG" id="COG2003">
    <property type="taxonomic scope" value="Bacteria"/>
</dbReference>
<dbReference type="NCBIfam" id="TIGR00608">
    <property type="entry name" value="radc"/>
    <property type="match status" value="1"/>
</dbReference>
<dbReference type="GO" id="GO:0006508">
    <property type="term" value="P:proteolysis"/>
    <property type="evidence" value="ECO:0007669"/>
    <property type="project" value="UniProtKB-KW"/>
</dbReference>
<dbReference type="PANTHER" id="PTHR30471:SF3">
    <property type="entry name" value="UPF0758 PROTEIN YEES-RELATED"/>
    <property type="match status" value="1"/>
</dbReference>
<comment type="similarity">
    <text evidence="1">Belongs to the UPF0758 family.</text>
</comment>
<evidence type="ECO:0000259" key="7">
    <source>
        <dbReference type="PROSITE" id="PS50249"/>
    </source>
</evidence>
<dbReference type="EMBL" id="JNVM01000032">
    <property type="protein sequence ID" value="KEQ22722.1"/>
    <property type="molecule type" value="Genomic_DNA"/>
</dbReference>
<dbReference type="Gene3D" id="3.40.140.10">
    <property type="entry name" value="Cytidine Deaminase, domain 2"/>
    <property type="match status" value="1"/>
</dbReference>
<keyword evidence="9" id="KW-1185">Reference proteome</keyword>
<evidence type="ECO:0000256" key="4">
    <source>
        <dbReference type="ARBA" id="ARBA00022801"/>
    </source>
</evidence>
<dbReference type="GO" id="GO:0008237">
    <property type="term" value="F:metallopeptidase activity"/>
    <property type="evidence" value="ECO:0007669"/>
    <property type="project" value="UniProtKB-KW"/>
</dbReference>
<dbReference type="InterPro" id="IPR037518">
    <property type="entry name" value="MPN"/>
</dbReference>
<evidence type="ECO:0000313" key="9">
    <source>
        <dbReference type="Proteomes" id="UP000028123"/>
    </source>
</evidence>